<keyword evidence="1" id="KW-1015">Disulfide bond</keyword>
<keyword evidence="6" id="KW-1185">Reference proteome</keyword>
<dbReference type="OrthoDB" id="6114604at2759"/>
<comment type="caution">
    <text evidence="1">Lacks conserved residue(s) required for the propagation of feature annotation.</text>
</comment>
<name>A0A8W8MAY1_MAGGI</name>
<dbReference type="OMA" id="CSTQAQE"/>
<evidence type="ECO:0000313" key="6">
    <source>
        <dbReference type="Proteomes" id="UP000005408"/>
    </source>
</evidence>
<dbReference type="PROSITE" id="PS51670">
    <property type="entry name" value="SHKT"/>
    <property type="match status" value="1"/>
</dbReference>
<proteinExistence type="predicted"/>
<dbReference type="EnsemblMetazoa" id="G32629.1">
    <property type="protein sequence ID" value="G32629.1:cds"/>
    <property type="gene ID" value="G32629"/>
</dbReference>
<reference evidence="5" key="1">
    <citation type="submission" date="2022-08" db="UniProtKB">
        <authorList>
            <consortium name="EnsemblMetazoa"/>
        </authorList>
    </citation>
    <scope>IDENTIFICATION</scope>
    <source>
        <strain evidence="5">05x7-T-G4-1.051#20</strain>
    </source>
</reference>
<dbReference type="Proteomes" id="UP000005408">
    <property type="component" value="Unassembled WGS sequence"/>
</dbReference>
<evidence type="ECO:0000256" key="1">
    <source>
        <dbReference type="PROSITE-ProRule" id="PRU01005"/>
    </source>
</evidence>
<organism evidence="5 6">
    <name type="scientific">Magallana gigas</name>
    <name type="common">Pacific oyster</name>
    <name type="synonym">Crassostrea gigas</name>
    <dbReference type="NCBI Taxonomy" id="29159"/>
    <lineage>
        <taxon>Eukaryota</taxon>
        <taxon>Metazoa</taxon>
        <taxon>Spiralia</taxon>
        <taxon>Lophotrochozoa</taxon>
        <taxon>Mollusca</taxon>
        <taxon>Bivalvia</taxon>
        <taxon>Autobranchia</taxon>
        <taxon>Pteriomorphia</taxon>
        <taxon>Ostreida</taxon>
        <taxon>Ostreoidea</taxon>
        <taxon>Ostreidae</taxon>
        <taxon>Magallana</taxon>
    </lineage>
</organism>
<evidence type="ECO:0000313" key="5">
    <source>
        <dbReference type="EnsemblMetazoa" id="G32629.1:cds"/>
    </source>
</evidence>
<feature type="disulfide bond" evidence="1">
    <location>
        <begin position="177"/>
        <end position="211"/>
    </location>
</feature>
<dbReference type="InterPro" id="IPR003582">
    <property type="entry name" value="ShKT_dom"/>
</dbReference>
<feature type="chain" id="PRO_5036479778" description="ShKT domain-containing protein" evidence="3">
    <location>
        <begin position="19"/>
        <end position="409"/>
    </location>
</feature>
<feature type="region of interest" description="Disordered" evidence="2">
    <location>
        <begin position="347"/>
        <end position="409"/>
    </location>
</feature>
<feature type="compositionally biased region" description="Low complexity" evidence="2">
    <location>
        <begin position="347"/>
        <end position="398"/>
    </location>
</feature>
<evidence type="ECO:0000259" key="4">
    <source>
        <dbReference type="PROSITE" id="PS51670"/>
    </source>
</evidence>
<accession>A0A8W8MAY1</accession>
<evidence type="ECO:0000256" key="2">
    <source>
        <dbReference type="SAM" id="MobiDB-lite"/>
    </source>
</evidence>
<dbReference type="SMART" id="SM00254">
    <property type="entry name" value="ShKT"/>
    <property type="match status" value="3"/>
</dbReference>
<evidence type="ECO:0000256" key="3">
    <source>
        <dbReference type="SAM" id="SignalP"/>
    </source>
</evidence>
<keyword evidence="3" id="KW-0732">Signal</keyword>
<feature type="domain" description="ShKT" evidence="4">
    <location>
        <begin position="177"/>
        <end position="211"/>
    </location>
</feature>
<dbReference type="AlphaFoldDB" id="A0A8W8MAY1"/>
<feature type="signal peptide" evidence="3">
    <location>
        <begin position="1"/>
        <end position="18"/>
    </location>
</feature>
<sequence length="409" mass="44265">MYVLQIIFLINILETGLCLECYRCYYASDPSLCRHHVTCKDGESCGQLKFDDYLGSHYDLDCIETSKCHVNQQTDQPVFIIGKKRREIADTQCCDTDKCYVDSIGPVQSSTTIMTSTYSSPSVSEIATTASPDSCVDHPNCDILMEEFDACNDTEVAMTVCRKSCHMCDVTTTAPLCIDIHQDCQLLSDHLNVCRDKAFARTRCPKTCGVCGTTHTQSISNIDLTSTQPIELTSSILNQTETNEQTSTVMPSVTNSITFPMTSSASTKTAINTVTSSASILSTTATIPATTKVTSIATPCTDTLSVESCRDALNKDPSSCSDVFIRKMCAFSCQLCSTQAQESTSYSTSYSTPIRTSHTNPTKPSPTTTQTTTTPTTSTTTTPATTPSPTTSPRTQPPNNQMGVVVVGK</sequence>
<protein>
    <recommendedName>
        <fullName evidence="4">ShKT domain-containing protein</fullName>
    </recommendedName>
</protein>